<feature type="domain" description="Fibronectin type-III" evidence="3">
    <location>
        <begin position="786"/>
        <end position="879"/>
    </location>
</feature>
<feature type="chain" id="PRO_5038371991" evidence="2">
    <location>
        <begin position="21"/>
        <end position="962"/>
    </location>
</feature>
<dbReference type="NCBIfam" id="TIGR04183">
    <property type="entry name" value="Por_Secre_tail"/>
    <property type="match status" value="1"/>
</dbReference>
<sequence>MKRRVLFFCFSFLFSALVFSQTSTLPPPSNLVSSDIDANNATLRWDSDENALSWIVNYSVAQSEQVFSMEVTDTVVYITNLVEGTRYNWKVRMIDLQGDTTAWSELASFFTSGFDNNCPKVENLSVSDINANGITIQWVPEQENGTWEVVYDLAGSNPEHEGFSGTTQNHEFTANRDLIEHTRYQLAIRTHCTNTVSDWTYLYARYLTENSIHELPIQLDFENESDNLNIGFVNSVNNPWEIADAENASSIGSKAMYISNDSGETFGCDPSTYSVSYAYMDFYIPDYAVSYYIDFKYKSQTPLQNAGLKIYMISTGEPLNLTNLPNEEFRVGNVIYSGSENEWISEHIELPTQYIGTTRRLLFAWSNQTGAENNSAIAIDDIYLTARYCAVPTNLSVPSADDNSALITWNFQENQTSFNLQYKPTQSTQWTELSGISPNYVLNDLQASTSYTFRVQADCGQEQSFWSDTAVFSTNMLIESPSNVELTFVGETSALLSWNNDQNASLWIVDLKDMSTENIQYFNSTNNSININGLMSNTLYSAKIRAVSLDGDTSDYSPECIIHTLCNATNDFPYVAEDTIHFSSLSSFCTNIECWRIMNDTVFSPVFDFPEMANPSLTFNYHSETGAYNKLLVSTDNEPFIQIPLNFSNGNNRLLLSNLSSTEKVRFAIQSQLEAGTERTYIITDFTIKDSCSTPSDLTVNQIANNRVRVDWTPYGNNTLFNLKLINSTDDDTTFYNDVSNPFDIEELVSGKDYKIQLFALCGQINSNDFSEAEFSMETPSDNCPVPTNFVCQHYQNKGDETIVCTWDDVEDNPFIQWEINYKEQYALEYTSSIVSIYPRFSLRNLEIGQVYDFKLRAICSPGEMSEWTDVQQVIVGEQSLDVNVYADKYIKLFPNPVDSTLFIETNALEMKDAQLIDSNGRVIRAWDNLPTEIDVSSIESGTYILKVFLDKTQVSKKINIL</sequence>
<reference evidence="4" key="1">
    <citation type="journal article" date="2021" name="PeerJ">
        <title>Extensive microbial diversity within the chicken gut microbiome revealed by metagenomics and culture.</title>
        <authorList>
            <person name="Gilroy R."/>
            <person name="Ravi A."/>
            <person name="Getino M."/>
            <person name="Pursley I."/>
            <person name="Horton D.L."/>
            <person name="Alikhan N.F."/>
            <person name="Baker D."/>
            <person name="Gharbi K."/>
            <person name="Hall N."/>
            <person name="Watson M."/>
            <person name="Adriaenssens E.M."/>
            <person name="Foster-Nyarko E."/>
            <person name="Jarju S."/>
            <person name="Secka A."/>
            <person name="Antonio M."/>
            <person name="Oren A."/>
            <person name="Chaudhuri R.R."/>
            <person name="La Ragione R."/>
            <person name="Hildebrand F."/>
            <person name="Pallen M.J."/>
        </authorList>
    </citation>
    <scope>NUCLEOTIDE SEQUENCE</scope>
    <source>
        <strain evidence="4">Gambia16-930</strain>
    </source>
</reference>
<dbReference type="Proteomes" id="UP000824267">
    <property type="component" value="Unassembled WGS sequence"/>
</dbReference>
<accession>A0A9D1RGW9</accession>
<name>A0A9D1RGW9_9BACT</name>
<dbReference type="EMBL" id="DXGG01000230">
    <property type="protein sequence ID" value="HIW88071.1"/>
    <property type="molecule type" value="Genomic_DNA"/>
</dbReference>
<keyword evidence="1" id="KW-0677">Repeat</keyword>
<feature type="domain" description="Fibronectin type-III" evidence="3">
    <location>
        <begin position="391"/>
        <end position="477"/>
    </location>
</feature>
<dbReference type="SUPFAM" id="SSF49265">
    <property type="entry name" value="Fibronectin type III"/>
    <property type="match status" value="4"/>
</dbReference>
<evidence type="ECO:0000256" key="2">
    <source>
        <dbReference type="SAM" id="SignalP"/>
    </source>
</evidence>
<protein>
    <submittedName>
        <fullName evidence="4">Fibronectin type III domain-containing protein</fullName>
    </submittedName>
</protein>
<feature type="signal peptide" evidence="2">
    <location>
        <begin position="1"/>
        <end position="20"/>
    </location>
</feature>
<feature type="domain" description="Fibronectin type-III" evidence="3">
    <location>
        <begin position="27"/>
        <end position="114"/>
    </location>
</feature>
<proteinExistence type="predicted"/>
<dbReference type="InterPro" id="IPR050991">
    <property type="entry name" value="ECM_Regulatory_Proteins"/>
</dbReference>
<dbReference type="InterPro" id="IPR036116">
    <property type="entry name" value="FN3_sf"/>
</dbReference>
<evidence type="ECO:0000313" key="4">
    <source>
        <dbReference type="EMBL" id="HIW88071.1"/>
    </source>
</evidence>
<dbReference type="InterPro" id="IPR013783">
    <property type="entry name" value="Ig-like_fold"/>
</dbReference>
<dbReference type="InterPro" id="IPR003961">
    <property type="entry name" value="FN3_dom"/>
</dbReference>
<dbReference type="PANTHER" id="PTHR46708:SF2">
    <property type="entry name" value="FIBRONECTIN TYPE-III DOMAIN-CONTAINING PROTEIN"/>
    <property type="match status" value="1"/>
</dbReference>
<feature type="domain" description="Fibronectin type-III" evidence="3">
    <location>
        <begin position="694"/>
        <end position="782"/>
    </location>
</feature>
<dbReference type="PANTHER" id="PTHR46708">
    <property type="entry name" value="TENASCIN"/>
    <property type="match status" value="1"/>
</dbReference>
<dbReference type="AlphaFoldDB" id="A0A9D1RGW9"/>
<reference evidence="4" key="2">
    <citation type="submission" date="2021-04" db="EMBL/GenBank/DDBJ databases">
        <authorList>
            <person name="Gilroy R."/>
        </authorList>
    </citation>
    <scope>NUCLEOTIDE SEQUENCE</scope>
    <source>
        <strain evidence="4">Gambia16-930</strain>
    </source>
</reference>
<evidence type="ECO:0000259" key="3">
    <source>
        <dbReference type="PROSITE" id="PS50853"/>
    </source>
</evidence>
<evidence type="ECO:0000313" key="5">
    <source>
        <dbReference type="Proteomes" id="UP000824267"/>
    </source>
</evidence>
<comment type="caution">
    <text evidence="4">The sequence shown here is derived from an EMBL/GenBank/DDBJ whole genome shotgun (WGS) entry which is preliminary data.</text>
</comment>
<gene>
    <name evidence="4" type="ORF">IAC47_07380</name>
</gene>
<dbReference type="Gene3D" id="2.60.40.10">
    <property type="entry name" value="Immunoglobulins"/>
    <property type="match status" value="6"/>
</dbReference>
<dbReference type="CDD" id="cd00063">
    <property type="entry name" value="FN3"/>
    <property type="match status" value="5"/>
</dbReference>
<dbReference type="PROSITE" id="PS50853">
    <property type="entry name" value="FN3"/>
    <property type="match status" value="5"/>
</dbReference>
<organism evidence="4 5">
    <name type="scientific">Candidatus Onthomorpha intestinigallinarum</name>
    <dbReference type="NCBI Taxonomy" id="2840880"/>
    <lineage>
        <taxon>Bacteria</taxon>
        <taxon>Pseudomonadati</taxon>
        <taxon>Bacteroidota</taxon>
        <taxon>Bacteroidia</taxon>
        <taxon>Bacteroidales</taxon>
        <taxon>Candidatus Onthomorpha</taxon>
    </lineage>
</organism>
<dbReference type="InterPro" id="IPR026444">
    <property type="entry name" value="Secre_tail"/>
</dbReference>
<keyword evidence="2" id="KW-0732">Signal</keyword>
<dbReference type="Pfam" id="PF18962">
    <property type="entry name" value="Por_Secre_tail"/>
    <property type="match status" value="1"/>
</dbReference>
<dbReference type="Pfam" id="PF00041">
    <property type="entry name" value="fn3"/>
    <property type="match status" value="2"/>
</dbReference>
<evidence type="ECO:0000256" key="1">
    <source>
        <dbReference type="ARBA" id="ARBA00022737"/>
    </source>
</evidence>
<dbReference type="SMART" id="SM00060">
    <property type="entry name" value="FN3"/>
    <property type="match status" value="6"/>
</dbReference>
<feature type="domain" description="Fibronectin type-III" evidence="3">
    <location>
        <begin position="480"/>
        <end position="567"/>
    </location>
</feature>